<dbReference type="EMBL" id="AYYO01000030">
    <property type="protein sequence ID" value="KRM55162.1"/>
    <property type="molecule type" value="Genomic_DNA"/>
</dbReference>
<reference evidence="10 11" key="1">
    <citation type="journal article" date="2015" name="Genome Announc.">
        <title>Expanding the biotechnology potential of lactobacilli through comparative genomics of 213 strains and associated genera.</title>
        <authorList>
            <person name="Sun Z."/>
            <person name="Harris H.M."/>
            <person name="McCann A."/>
            <person name="Guo C."/>
            <person name="Argimon S."/>
            <person name="Zhang W."/>
            <person name="Yang X."/>
            <person name="Jeffery I.B."/>
            <person name="Cooney J.C."/>
            <person name="Kagawa T.F."/>
            <person name="Liu W."/>
            <person name="Song Y."/>
            <person name="Salvetti E."/>
            <person name="Wrobel A."/>
            <person name="Rasinkangas P."/>
            <person name="Parkhill J."/>
            <person name="Rea M.C."/>
            <person name="O'Sullivan O."/>
            <person name="Ritari J."/>
            <person name="Douillard F.P."/>
            <person name="Paul Ross R."/>
            <person name="Yang R."/>
            <person name="Briner A.E."/>
            <person name="Felis G.E."/>
            <person name="de Vos W.M."/>
            <person name="Barrangou R."/>
            <person name="Klaenhammer T.R."/>
            <person name="Caufield P.W."/>
            <person name="Cui Y."/>
            <person name="Zhang H."/>
            <person name="O'Toole P.W."/>
        </authorList>
    </citation>
    <scope>NUCLEOTIDE SEQUENCE [LARGE SCALE GENOMIC DNA]</scope>
    <source>
        <strain evidence="10 11">DSM 20505</strain>
    </source>
</reference>
<feature type="transmembrane region" description="Helical" evidence="8">
    <location>
        <begin position="119"/>
        <end position="139"/>
    </location>
</feature>
<dbReference type="GO" id="GO:0015744">
    <property type="term" value="P:succinate transport"/>
    <property type="evidence" value="ECO:0007669"/>
    <property type="project" value="TreeGrafter"/>
</dbReference>
<keyword evidence="5 8" id="KW-1133">Transmembrane helix</keyword>
<dbReference type="STRING" id="1291052.FC18_GL001612"/>
<keyword evidence="3" id="KW-0997">Cell inner membrane</keyword>
<evidence type="ECO:0000256" key="5">
    <source>
        <dbReference type="ARBA" id="ARBA00022989"/>
    </source>
</evidence>
<dbReference type="Pfam" id="PF12821">
    <property type="entry name" value="ThrE_2"/>
    <property type="match status" value="1"/>
</dbReference>
<gene>
    <name evidence="10" type="ORF">FC18_GL001612</name>
</gene>
<comment type="caution">
    <text evidence="10">The sequence shown here is derived from an EMBL/GenBank/DDBJ whole genome shotgun (WGS) entry which is preliminary data.</text>
</comment>
<keyword evidence="4 8" id="KW-0812">Transmembrane</keyword>
<comment type="similarity">
    <text evidence="7">Belongs to the ThrE exporter (TC 2.A.79) family.</text>
</comment>
<accession>A0A0R1ZL88</accession>
<dbReference type="InterPro" id="IPR024528">
    <property type="entry name" value="ThrE_2"/>
</dbReference>
<evidence type="ECO:0000256" key="3">
    <source>
        <dbReference type="ARBA" id="ARBA00022519"/>
    </source>
</evidence>
<name>A0A0R1ZL88_9LACO</name>
<dbReference type="Proteomes" id="UP000051679">
    <property type="component" value="Unassembled WGS sequence"/>
</dbReference>
<proteinExistence type="inferred from homology"/>
<evidence type="ECO:0000256" key="1">
    <source>
        <dbReference type="ARBA" id="ARBA00004651"/>
    </source>
</evidence>
<feature type="domain" description="Threonine/Serine exporter ThrE" evidence="9">
    <location>
        <begin position="8"/>
        <end position="134"/>
    </location>
</feature>
<keyword evidence="6 8" id="KW-0472">Membrane</keyword>
<dbReference type="InterPro" id="IPR050539">
    <property type="entry name" value="ThrE_Dicarb/AminoAcid_Exp"/>
</dbReference>
<sequence>MIAILIHAVVSFASSVGFGIITNIPKRTLLPAGITGSASWVVYVLLTNATHSVIIPNLFAAITIGVLANIAALIVKAPVNVMYIPSLVSLVPGAIIYMSMKDFTLGREAAAQAGLVKTLTIAIALAVGFVMSEALFNQIRLPLRKWLTNRRKRRAANIHTK</sequence>
<evidence type="ECO:0000256" key="8">
    <source>
        <dbReference type="SAM" id="Phobius"/>
    </source>
</evidence>
<evidence type="ECO:0000256" key="4">
    <source>
        <dbReference type="ARBA" id="ARBA00022692"/>
    </source>
</evidence>
<dbReference type="AlphaFoldDB" id="A0A0R1ZL88"/>
<feature type="transmembrane region" description="Helical" evidence="8">
    <location>
        <begin position="81"/>
        <end position="98"/>
    </location>
</feature>
<evidence type="ECO:0000259" key="9">
    <source>
        <dbReference type="Pfam" id="PF12821"/>
    </source>
</evidence>
<comment type="subcellular location">
    <subcellularLocation>
        <location evidence="1">Cell membrane</location>
        <topology evidence="1">Multi-pass membrane protein</topology>
    </subcellularLocation>
</comment>
<keyword evidence="11" id="KW-1185">Reference proteome</keyword>
<organism evidence="10 11">
    <name type="scientific">Lacticaseibacillus sharpeae JCM 1186 = DSM 20505</name>
    <dbReference type="NCBI Taxonomy" id="1291052"/>
    <lineage>
        <taxon>Bacteria</taxon>
        <taxon>Bacillati</taxon>
        <taxon>Bacillota</taxon>
        <taxon>Bacilli</taxon>
        <taxon>Lactobacillales</taxon>
        <taxon>Lactobacillaceae</taxon>
        <taxon>Lacticaseibacillus</taxon>
    </lineage>
</organism>
<evidence type="ECO:0000256" key="7">
    <source>
        <dbReference type="ARBA" id="ARBA00034125"/>
    </source>
</evidence>
<keyword evidence="2" id="KW-1003">Cell membrane</keyword>
<feature type="transmembrane region" description="Helical" evidence="8">
    <location>
        <begin position="29"/>
        <end position="46"/>
    </location>
</feature>
<feature type="transmembrane region" description="Helical" evidence="8">
    <location>
        <begin position="53"/>
        <end position="75"/>
    </location>
</feature>
<dbReference type="RefSeq" id="WP_420806091.1">
    <property type="nucleotide sequence ID" value="NZ_AYYO01000030.1"/>
</dbReference>
<dbReference type="PATRIC" id="fig|1291052.5.peg.1642"/>
<evidence type="ECO:0000256" key="2">
    <source>
        <dbReference type="ARBA" id="ARBA00022475"/>
    </source>
</evidence>
<evidence type="ECO:0000313" key="10">
    <source>
        <dbReference type="EMBL" id="KRM55162.1"/>
    </source>
</evidence>
<dbReference type="GO" id="GO:0005886">
    <property type="term" value="C:plasma membrane"/>
    <property type="evidence" value="ECO:0007669"/>
    <property type="project" value="UniProtKB-SubCell"/>
</dbReference>
<protein>
    <submittedName>
        <fullName evidence="10">Integral membrane protein</fullName>
    </submittedName>
</protein>
<dbReference type="PANTHER" id="PTHR34390">
    <property type="entry name" value="UPF0442 PROTEIN YJJB-RELATED"/>
    <property type="match status" value="1"/>
</dbReference>
<evidence type="ECO:0000256" key="6">
    <source>
        <dbReference type="ARBA" id="ARBA00023136"/>
    </source>
</evidence>
<evidence type="ECO:0000313" key="11">
    <source>
        <dbReference type="Proteomes" id="UP000051679"/>
    </source>
</evidence>
<dbReference type="PANTHER" id="PTHR34390:SF1">
    <property type="entry name" value="SUCCINATE TRANSPORTER SUBUNIT YJJB-RELATED"/>
    <property type="match status" value="1"/>
</dbReference>